<accession>A0ABY3RJS7</accession>
<gene>
    <name evidence="2" type="primary">gspM</name>
    <name evidence="2" type="ORF">LQG66_12880</name>
</gene>
<keyword evidence="3" id="KW-1185">Reference proteome</keyword>
<name>A0ABY3RJS7_9BRAD</name>
<organism evidence="2 3">
    <name type="scientific">Bradyrhizobium ontarionense</name>
    <dbReference type="NCBI Taxonomy" id="2898149"/>
    <lineage>
        <taxon>Bacteria</taxon>
        <taxon>Pseudomonadati</taxon>
        <taxon>Pseudomonadota</taxon>
        <taxon>Alphaproteobacteria</taxon>
        <taxon>Hyphomicrobiales</taxon>
        <taxon>Nitrobacteraceae</taxon>
        <taxon>Bradyrhizobium</taxon>
    </lineage>
</organism>
<feature type="transmembrane region" description="Helical" evidence="1">
    <location>
        <begin position="20"/>
        <end position="41"/>
    </location>
</feature>
<dbReference type="NCBIfam" id="NF040576">
    <property type="entry name" value="T2SS_GspM_XpsM"/>
    <property type="match status" value="1"/>
</dbReference>
<evidence type="ECO:0000313" key="3">
    <source>
        <dbReference type="Proteomes" id="UP001431010"/>
    </source>
</evidence>
<proteinExistence type="predicted"/>
<dbReference type="EMBL" id="CP088156">
    <property type="protein sequence ID" value="UFZ07137.1"/>
    <property type="molecule type" value="Genomic_DNA"/>
</dbReference>
<dbReference type="InterPro" id="IPR034756">
    <property type="entry name" value="T2SSM_b"/>
</dbReference>
<dbReference type="Pfam" id="PF10741">
    <property type="entry name" value="T2SSM_b"/>
    <property type="match status" value="1"/>
</dbReference>
<evidence type="ECO:0000256" key="1">
    <source>
        <dbReference type="SAM" id="Phobius"/>
    </source>
</evidence>
<keyword evidence="1" id="KW-0472">Membrane</keyword>
<sequence>MNWSTSLRRIFVSSPASAAALYAITIIALIWLGSAAVLDLFAKREQLNDANAQLAEFAGRKQQGGALAGSGPTGPGGSVFVEGRTVTIAGAALVQRLTEAVAKVGGNVLSTQVDLPPARANASVISVVASCELDQPALQQLLYDIEAGLPFLFVDQLHVQEPLAAAASGAGRLRVLVTVSGQWQGKV</sequence>
<keyword evidence="1" id="KW-0812">Transmembrane</keyword>
<reference evidence="2" key="1">
    <citation type="journal article" date="2024" name="Antonie Van Leeuwenhoek">
        <title>Bradyrhizobium ontarionense sp. nov., a novel bacterial symbiont isolated from Aeschynomene indica (Indian jointvetch), harbours photosynthesis, nitrogen fixation and nitrous oxide (N2O) reductase genes.</title>
        <authorList>
            <person name="Bromfield E.S.P."/>
            <person name="Cloutier S."/>
        </authorList>
    </citation>
    <scope>NUCLEOTIDE SEQUENCE</scope>
    <source>
        <strain evidence="2">A19</strain>
    </source>
</reference>
<evidence type="ECO:0000313" key="2">
    <source>
        <dbReference type="EMBL" id="UFZ07137.1"/>
    </source>
</evidence>
<protein>
    <submittedName>
        <fullName evidence="2">Type II secretion system protein GspM</fullName>
    </submittedName>
</protein>
<dbReference type="Proteomes" id="UP001431010">
    <property type="component" value="Chromosome"/>
</dbReference>
<keyword evidence="1" id="KW-1133">Transmembrane helix</keyword>
<dbReference type="RefSeq" id="WP_231326590.1">
    <property type="nucleotide sequence ID" value="NZ_CP088156.1"/>
</dbReference>